<reference evidence="1" key="1">
    <citation type="journal article" date="2018" name="Mol. Biol. Evol.">
        <title>Broad Genomic Sampling Reveals a Smut Pathogenic Ancestry of the Fungal Clade Ustilaginomycotina.</title>
        <authorList>
            <person name="Kijpornyongpan T."/>
            <person name="Mondo S.J."/>
            <person name="Barry K."/>
            <person name="Sandor L."/>
            <person name="Lee J."/>
            <person name="Lipzen A."/>
            <person name="Pangilinan J."/>
            <person name="LaButti K."/>
            <person name="Hainaut M."/>
            <person name="Henrissat B."/>
            <person name="Grigoriev I.V."/>
            <person name="Spatafora J.W."/>
            <person name="Aime M.C."/>
        </authorList>
    </citation>
    <scope>NUCLEOTIDE SEQUENCE [LARGE SCALE GENOMIC DNA]</scope>
    <source>
        <strain evidence="1">MCA 4198</strain>
    </source>
</reference>
<accession>A0A316YYU5</accession>
<evidence type="ECO:0000313" key="1">
    <source>
        <dbReference type="EMBL" id="PWN94282.1"/>
    </source>
</evidence>
<dbReference type="PROSITE" id="PS51257">
    <property type="entry name" value="PROKAR_LIPOPROTEIN"/>
    <property type="match status" value="1"/>
</dbReference>
<evidence type="ECO:0000313" key="2">
    <source>
        <dbReference type="Proteomes" id="UP000245768"/>
    </source>
</evidence>
<dbReference type="InParanoid" id="A0A316YYU5"/>
<dbReference type="EMBL" id="KZ819634">
    <property type="protein sequence ID" value="PWN94282.1"/>
    <property type="molecule type" value="Genomic_DNA"/>
</dbReference>
<dbReference type="AlphaFoldDB" id="A0A316YYU5"/>
<organism evidence="1 2">
    <name type="scientific">Acaromyces ingoldii</name>
    <dbReference type="NCBI Taxonomy" id="215250"/>
    <lineage>
        <taxon>Eukaryota</taxon>
        <taxon>Fungi</taxon>
        <taxon>Dikarya</taxon>
        <taxon>Basidiomycota</taxon>
        <taxon>Ustilaginomycotina</taxon>
        <taxon>Exobasidiomycetes</taxon>
        <taxon>Exobasidiales</taxon>
        <taxon>Cryptobasidiaceae</taxon>
        <taxon>Acaromyces</taxon>
    </lineage>
</organism>
<proteinExistence type="predicted"/>
<dbReference type="Proteomes" id="UP000245768">
    <property type="component" value="Unassembled WGS sequence"/>
</dbReference>
<dbReference type="GeneID" id="37046276"/>
<dbReference type="RefSeq" id="XP_025381480.1">
    <property type="nucleotide sequence ID" value="XM_025524360.1"/>
</dbReference>
<sequence>MKAWAWATCSSSLLSLQTPPTTMKLTSLIILALGCWQLSAGLAYPAGNQQGGGYPPWSYHPSLGTSWKPSENHQTMTRDPQAQDKGKGKIATTIRPHHICNGQSTGMSGTCIKMGALKIMNPGGIIIRQTGPFHCLTGLLISKTIGRTISTKINTTTDTTINTTICSTISPLVSIMISTTISTIINTMISTYTDR</sequence>
<name>A0A316YYU5_9BASI</name>
<gene>
    <name evidence="1" type="ORF">FA10DRAFT_291542</name>
</gene>
<keyword evidence="2" id="KW-1185">Reference proteome</keyword>
<protein>
    <submittedName>
        <fullName evidence="1">Uncharacterized protein</fullName>
    </submittedName>
</protein>